<dbReference type="OMA" id="FMCWGFI"/>
<dbReference type="HOGENOM" id="CLU_049109_8_0_1"/>
<evidence type="ECO:0000313" key="7">
    <source>
        <dbReference type="EMBL" id="AET40646.1"/>
    </source>
</evidence>
<keyword evidence="8" id="KW-1185">Reference proteome</keyword>
<feature type="transmembrane region" description="Helical" evidence="6">
    <location>
        <begin position="50"/>
        <end position="72"/>
    </location>
</feature>
<evidence type="ECO:0000256" key="2">
    <source>
        <dbReference type="ARBA" id="ARBA00006824"/>
    </source>
</evidence>
<dbReference type="KEGG" id="erc:Ecym_6264"/>
<keyword evidence="5 6" id="KW-0472">Membrane</keyword>
<feature type="transmembrane region" description="Helical" evidence="6">
    <location>
        <begin position="265"/>
        <end position="283"/>
    </location>
</feature>
<evidence type="ECO:0008006" key="9">
    <source>
        <dbReference type="Google" id="ProtNLM"/>
    </source>
</evidence>
<evidence type="ECO:0000256" key="3">
    <source>
        <dbReference type="ARBA" id="ARBA00022692"/>
    </source>
</evidence>
<dbReference type="GO" id="GO:0016020">
    <property type="term" value="C:membrane"/>
    <property type="evidence" value="ECO:0007669"/>
    <property type="project" value="UniProtKB-SubCell"/>
</dbReference>
<evidence type="ECO:0000256" key="5">
    <source>
        <dbReference type="ARBA" id="ARBA00023136"/>
    </source>
</evidence>
<dbReference type="InParanoid" id="G8JVG7"/>
<accession>G8JVG7</accession>
<dbReference type="PANTHER" id="PTHR11266:SF50">
    <property type="entry name" value="VACUOLAR MEMBRANE PROTEIN YOR292C"/>
    <property type="match status" value="1"/>
</dbReference>
<dbReference type="AlphaFoldDB" id="G8JVG7"/>
<dbReference type="GO" id="GO:0005739">
    <property type="term" value="C:mitochondrion"/>
    <property type="evidence" value="ECO:0007669"/>
    <property type="project" value="TreeGrafter"/>
</dbReference>
<dbReference type="Pfam" id="PF04117">
    <property type="entry name" value="Mpv17_PMP22"/>
    <property type="match status" value="1"/>
</dbReference>
<dbReference type="STRING" id="931890.G8JVG7"/>
<name>G8JVG7_ERECY</name>
<evidence type="ECO:0000313" key="8">
    <source>
        <dbReference type="Proteomes" id="UP000006790"/>
    </source>
</evidence>
<comment type="similarity">
    <text evidence="2 6">Belongs to the peroxisomal membrane protein PXMP2/4 family.</text>
</comment>
<feature type="transmembrane region" description="Helical" evidence="6">
    <location>
        <begin position="236"/>
        <end position="253"/>
    </location>
</feature>
<proteinExistence type="inferred from homology"/>
<evidence type="ECO:0000256" key="6">
    <source>
        <dbReference type="RuleBase" id="RU363053"/>
    </source>
</evidence>
<evidence type="ECO:0000256" key="4">
    <source>
        <dbReference type="ARBA" id="ARBA00022989"/>
    </source>
</evidence>
<dbReference type="PANTHER" id="PTHR11266">
    <property type="entry name" value="PEROXISOMAL MEMBRANE PROTEIN 2, PXMP2 MPV17"/>
    <property type="match status" value="1"/>
</dbReference>
<sequence>MPVQLLGRDQIAVAYEAPATGSSEGGFGHFERSWQDRFIEIFERFRRSRVFQVPIVHCILLTVWLVLLTKFWGVYGGIYKRSALLATYCSNILLFGLSDLLAQCISCVMASQIDPVPRVINNTAKNIMMHLQRRDPSESLFEDEEMDDEVDNVSVFNDYGPQRAAVGIYDPDDMGLDFGAEQAIQNFNLYRWACFVAWGWFMANFQVPWYIILNYLFTEDPTVVQVLERVLSDQLLYSPISLYCFFMYSNYIMERGDEKSFAKKIQRVYLSTLGCNYLVWPMVQFINFLLMPKPLQVPFSSAVGVVWNCFLSMRTAATQST</sequence>
<dbReference type="FunCoup" id="G8JVG7">
    <property type="interactions" value="28"/>
</dbReference>
<dbReference type="GeneID" id="11472275"/>
<feature type="transmembrane region" description="Helical" evidence="6">
    <location>
        <begin position="192"/>
        <end position="216"/>
    </location>
</feature>
<dbReference type="OrthoDB" id="10267969at2759"/>
<comment type="subcellular location">
    <subcellularLocation>
        <location evidence="1">Membrane</location>
        <topology evidence="1">Multi-pass membrane protein</topology>
    </subcellularLocation>
</comment>
<dbReference type="InterPro" id="IPR007248">
    <property type="entry name" value="Mpv17_PMP22"/>
</dbReference>
<keyword evidence="3 6" id="KW-0812">Transmembrane</keyword>
<dbReference type="EMBL" id="CP002502">
    <property type="protein sequence ID" value="AET40646.1"/>
    <property type="molecule type" value="Genomic_DNA"/>
</dbReference>
<dbReference type="Proteomes" id="UP000006790">
    <property type="component" value="Chromosome 6"/>
</dbReference>
<organism evidence="7 8">
    <name type="scientific">Eremothecium cymbalariae (strain CBS 270.75 / DBVPG 7215 / KCTC 17166 / NRRL Y-17582)</name>
    <name type="common">Yeast</name>
    <dbReference type="NCBI Taxonomy" id="931890"/>
    <lineage>
        <taxon>Eukaryota</taxon>
        <taxon>Fungi</taxon>
        <taxon>Dikarya</taxon>
        <taxon>Ascomycota</taxon>
        <taxon>Saccharomycotina</taxon>
        <taxon>Saccharomycetes</taxon>
        <taxon>Saccharomycetales</taxon>
        <taxon>Saccharomycetaceae</taxon>
        <taxon>Eremothecium</taxon>
    </lineage>
</organism>
<dbReference type="eggNOG" id="KOG1944">
    <property type="taxonomic scope" value="Eukaryota"/>
</dbReference>
<dbReference type="RefSeq" id="XP_003647463.1">
    <property type="nucleotide sequence ID" value="XM_003647415.1"/>
</dbReference>
<gene>
    <name evidence="7" type="ordered locus">Ecym_6264</name>
</gene>
<keyword evidence="4 6" id="KW-1133">Transmembrane helix</keyword>
<reference evidence="8" key="1">
    <citation type="journal article" date="2012" name="G3 (Bethesda)">
        <title>Pichia sorbitophila, an interspecies yeast hybrid reveals early steps of genome resolution following polyploidization.</title>
        <authorList>
            <person name="Leh Louis V."/>
            <person name="Despons L."/>
            <person name="Friedrich A."/>
            <person name="Martin T."/>
            <person name="Durrens P."/>
            <person name="Casaregola S."/>
            <person name="Neuveglise C."/>
            <person name="Fairhead C."/>
            <person name="Marck C."/>
            <person name="Cruz J.A."/>
            <person name="Straub M.L."/>
            <person name="Kugler V."/>
            <person name="Sacerdot C."/>
            <person name="Uzunov Z."/>
            <person name="Thierry A."/>
            <person name="Weiss S."/>
            <person name="Bleykasten C."/>
            <person name="De Montigny J."/>
            <person name="Jacques N."/>
            <person name="Jung P."/>
            <person name="Lemaire M."/>
            <person name="Mallet S."/>
            <person name="Morel G."/>
            <person name="Richard G.F."/>
            <person name="Sarkar A."/>
            <person name="Savel G."/>
            <person name="Schacherer J."/>
            <person name="Seret M.L."/>
            <person name="Talla E."/>
            <person name="Samson G."/>
            <person name="Jubin C."/>
            <person name="Poulain J."/>
            <person name="Vacherie B."/>
            <person name="Barbe V."/>
            <person name="Pelletier E."/>
            <person name="Sherman D.J."/>
            <person name="Westhof E."/>
            <person name="Weissenbach J."/>
            <person name="Baret P.V."/>
            <person name="Wincker P."/>
            <person name="Gaillardin C."/>
            <person name="Dujon B."/>
            <person name="Souciet J.L."/>
        </authorList>
    </citation>
    <scope>NUCLEOTIDE SEQUENCE [LARGE SCALE GENOMIC DNA]</scope>
    <source>
        <strain evidence="8">CBS 270.75 / DBVPG 7215 / KCTC 17166 / NRRL Y-17582</strain>
    </source>
</reference>
<evidence type="ECO:0000256" key="1">
    <source>
        <dbReference type="ARBA" id="ARBA00004141"/>
    </source>
</evidence>
<protein>
    <recommendedName>
        <fullName evidence="9">Vacuolar membrane protein</fullName>
    </recommendedName>
</protein>